<protein>
    <submittedName>
        <fullName evidence="2">Leucine-zipper-like transcriptional regulator 1</fullName>
    </submittedName>
</protein>
<dbReference type="InterPro" id="IPR011333">
    <property type="entry name" value="SKP1/BTB/POZ_sf"/>
</dbReference>
<dbReference type="PROSITE" id="PS50097">
    <property type="entry name" value="BTB"/>
    <property type="match status" value="1"/>
</dbReference>
<dbReference type="AlphaFoldDB" id="A0A9Q0RBM6"/>
<evidence type="ECO:0000259" key="1">
    <source>
        <dbReference type="PROSITE" id="PS50097"/>
    </source>
</evidence>
<keyword evidence="3" id="KW-1185">Reference proteome</keyword>
<dbReference type="OrthoDB" id="6482909at2759"/>
<organism evidence="2 3">
    <name type="scientific">Anaeramoeba ignava</name>
    <name type="common">Anaerobic marine amoeba</name>
    <dbReference type="NCBI Taxonomy" id="1746090"/>
    <lineage>
        <taxon>Eukaryota</taxon>
        <taxon>Metamonada</taxon>
        <taxon>Anaeramoebidae</taxon>
        <taxon>Anaeramoeba</taxon>
    </lineage>
</organism>
<evidence type="ECO:0000313" key="3">
    <source>
        <dbReference type="Proteomes" id="UP001149090"/>
    </source>
</evidence>
<accession>A0A9Q0RBM6</accession>
<name>A0A9Q0RBM6_ANAIG</name>
<dbReference type="EMBL" id="JAPDFW010000070">
    <property type="protein sequence ID" value="KAJ5074277.1"/>
    <property type="molecule type" value="Genomic_DNA"/>
</dbReference>
<dbReference type="InterPro" id="IPR000210">
    <property type="entry name" value="BTB/POZ_dom"/>
</dbReference>
<dbReference type="Pfam" id="PF00651">
    <property type="entry name" value="BTB"/>
    <property type="match status" value="1"/>
</dbReference>
<gene>
    <name evidence="2" type="ORF">M0811_00906</name>
</gene>
<dbReference type="Gene3D" id="3.30.710.10">
    <property type="entry name" value="Potassium Channel Kv1.1, Chain A"/>
    <property type="match status" value="1"/>
</dbReference>
<feature type="domain" description="BTB" evidence="1">
    <location>
        <begin position="76"/>
        <end position="142"/>
    </location>
</feature>
<dbReference type="CDD" id="cd18186">
    <property type="entry name" value="BTB_POZ_ZBTB_KLHL-like"/>
    <property type="match status" value="1"/>
</dbReference>
<evidence type="ECO:0000313" key="2">
    <source>
        <dbReference type="EMBL" id="KAJ5074277.1"/>
    </source>
</evidence>
<sequence>MRIGKENVSKIIELLKTRSQELIRAFLMFIYSERMSEEYEKQIGEILEETKISTKEKQMSSLREDLRKYYNDKESTDFTIISEGNRIKVHKSILMARSKLYYGMFVSVNDSSGQVNDYSGKSFKTIESLVKFLYFDDFDSDLPNSVLNELIDCVDYFQLNKYSIYALKLEEFRNKNSNNKCIFF</sequence>
<dbReference type="Proteomes" id="UP001149090">
    <property type="component" value="Unassembled WGS sequence"/>
</dbReference>
<proteinExistence type="predicted"/>
<comment type="caution">
    <text evidence="2">The sequence shown here is derived from an EMBL/GenBank/DDBJ whole genome shotgun (WGS) entry which is preliminary data.</text>
</comment>
<reference evidence="2" key="1">
    <citation type="submission" date="2022-10" db="EMBL/GenBank/DDBJ databases">
        <title>Novel sulphate-reducing endosymbionts in the free-living metamonad Anaeramoeba.</title>
        <authorList>
            <person name="Jerlstrom-Hultqvist J."/>
            <person name="Cepicka I."/>
            <person name="Gallot-Lavallee L."/>
            <person name="Salas-Leiva D."/>
            <person name="Curtis B.A."/>
            <person name="Zahonova K."/>
            <person name="Pipaliya S."/>
            <person name="Dacks J."/>
            <person name="Roger A.J."/>
        </authorList>
    </citation>
    <scope>NUCLEOTIDE SEQUENCE</scope>
    <source>
        <strain evidence="2">BMAN</strain>
    </source>
</reference>
<dbReference type="SUPFAM" id="SSF54695">
    <property type="entry name" value="POZ domain"/>
    <property type="match status" value="1"/>
</dbReference>